<evidence type="ECO:0000256" key="1">
    <source>
        <dbReference type="ARBA" id="ARBA00001700"/>
    </source>
</evidence>
<evidence type="ECO:0000313" key="28">
    <source>
        <dbReference type="EMBL" id="MDA2811316.1"/>
    </source>
</evidence>
<evidence type="ECO:0000259" key="23">
    <source>
        <dbReference type="PROSITE" id="PS50970"/>
    </source>
</evidence>
<evidence type="ECO:0000256" key="16">
    <source>
        <dbReference type="ARBA" id="ARBA00023167"/>
    </source>
</evidence>
<keyword evidence="8 21" id="KW-0489">Methyltransferase</keyword>
<evidence type="ECO:0000256" key="11">
    <source>
        <dbReference type="ARBA" id="ARBA00022679"/>
    </source>
</evidence>
<dbReference type="EC" id="2.1.1.13" evidence="6 20"/>
<evidence type="ECO:0000256" key="12">
    <source>
        <dbReference type="ARBA" id="ARBA00022691"/>
    </source>
</evidence>
<dbReference type="InterPro" id="IPR004223">
    <property type="entry name" value="VitB12-dep_Met_synth_activ_dom"/>
</dbReference>
<evidence type="ECO:0000256" key="21">
    <source>
        <dbReference type="PIRNR" id="PIRNR000381"/>
    </source>
</evidence>
<feature type="binding site" evidence="22">
    <location>
        <position position="292"/>
    </location>
    <ligand>
        <name>Zn(2+)</name>
        <dbReference type="ChEBI" id="CHEBI:29105"/>
    </ligand>
</feature>
<comment type="pathway">
    <text evidence="4 21">Amino-acid biosynthesis; L-methionine biosynthesis via de novo pathway; L-methionine from L-homocysteine (MetH route): step 1/1.</text>
</comment>
<comment type="cofactor">
    <cofactor evidence="3 21">
        <name>methylcob(III)alamin</name>
        <dbReference type="ChEBI" id="CHEBI:28115"/>
    </cofactor>
</comment>
<evidence type="ECO:0000256" key="13">
    <source>
        <dbReference type="ARBA" id="ARBA00022723"/>
    </source>
</evidence>
<feature type="domain" description="B12-binding" evidence="26">
    <location>
        <begin position="723"/>
        <end position="860"/>
    </location>
</feature>
<keyword evidence="29" id="KW-1185">Reference proteome</keyword>
<dbReference type="Gene3D" id="1.10.1240.10">
    <property type="entry name" value="Methionine synthase domain"/>
    <property type="match status" value="1"/>
</dbReference>
<evidence type="ECO:0000256" key="22">
    <source>
        <dbReference type="PROSITE-ProRule" id="PRU00333"/>
    </source>
</evidence>
<dbReference type="EMBL" id="JAQFWQ010000027">
    <property type="protein sequence ID" value="MDA2811316.1"/>
    <property type="molecule type" value="Genomic_DNA"/>
</dbReference>
<gene>
    <name evidence="28" type="primary">metH</name>
    <name evidence="28" type="ORF">O4J56_11795</name>
</gene>
<dbReference type="Pfam" id="PF00809">
    <property type="entry name" value="Pterin_bind"/>
    <property type="match status" value="1"/>
</dbReference>
<feature type="domain" description="Pterin-binding" evidence="24">
    <location>
        <begin position="337"/>
        <end position="596"/>
    </location>
</feature>
<evidence type="ECO:0000259" key="26">
    <source>
        <dbReference type="PROSITE" id="PS51332"/>
    </source>
</evidence>
<dbReference type="Gene3D" id="3.40.50.280">
    <property type="entry name" value="Cobalamin-binding domain"/>
    <property type="match status" value="1"/>
</dbReference>
<dbReference type="PROSITE" id="PS51332">
    <property type="entry name" value="B12_BINDING"/>
    <property type="match status" value="1"/>
</dbReference>
<feature type="binding site" evidence="22">
    <location>
        <position position="291"/>
    </location>
    <ligand>
        <name>Zn(2+)</name>
        <dbReference type="ChEBI" id="CHEBI:29105"/>
    </ligand>
</feature>
<keyword evidence="9 21" id="KW-0028">Amino-acid biosynthesis</keyword>
<name>A0ABT4U2Y2_9ACTN</name>
<dbReference type="PANTHER" id="PTHR45833">
    <property type="entry name" value="METHIONINE SYNTHASE"/>
    <property type="match status" value="1"/>
</dbReference>
<evidence type="ECO:0000256" key="17">
    <source>
        <dbReference type="ARBA" id="ARBA00023285"/>
    </source>
</evidence>
<comment type="catalytic activity">
    <reaction evidence="1 21">
        <text>(6S)-5-methyl-5,6,7,8-tetrahydrofolate + L-homocysteine = (6S)-5,6,7,8-tetrahydrofolate + L-methionine</text>
        <dbReference type="Rhea" id="RHEA:11172"/>
        <dbReference type="ChEBI" id="CHEBI:18608"/>
        <dbReference type="ChEBI" id="CHEBI:57453"/>
        <dbReference type="ChEBI" id="CHEBI:57844"/>
        <dbReference type="ChEBI" id="CHEBI:58199"/>
        <dbReference type="EC" id="2.1.1.13"/>
    </reaction>
</comment>
<keyword evidence="11 21" id="KW-0808">Transferase</keyword>
<comment type="cofactor">
    <cofactor evidence="2 21 22">
        <name>Zn(2+)</name>
        <dbReference type="ChEBI" id="CHEBI:29105"/>
    </cofactor>
</comment>
<comment type="domain">
    <text evidence="21">Modular enzyme with four functionally distinct domains. The isolated Hcy-binding domain catalyzes methyl transfer from free methylcobalamin to homocysteine. The Hcy-binding domain in association with the pterin-binding domain catalyzes the methylation of cob(I)alamin by methyltetrahydrofolate and the methylation of homocysteine. The B12-binding domain binds the cofactor. The AdoMet activation domain binds S-adenosyl-L-methionine. Under aerobic conditions cob(I)alamin can be converted to inactive cob(II)alamin. Reductive methylation by S-adenosyl-L-methionine and flavodoxin regenerates methylcobalamin.</text>
</comment>
<dbReference type="InterPro" id="IPR003759">
    <property type="entry name" value="Cbl-bd_cap"/>
</dbReference>
<dbReference type="InterPro" id="IPR036589">
    <property type="entry name" value="HCY_dom_sf"/>
</dbReference>
<evidence type="ECO:0000256" key="19">
    <source>
        <dbReference type="ARBA" id="ARBA00031040"/>
    </source>
</evidence>
<dbReference type="SUPFAM" id="SSF51717">
    <property type="entry name" value="Dihydropteroate synthetase-like"/>
    <property type="match status" value="1"/>
</dbReference>
<evidence type="ECO:0000256" key="20">
    <source>
        <dbReference type="NCBIfam" id="TIGR02082"/>
    </source>
</evidence>
<dbReference type="NCBIfam" id="TIGR02082">
    <property type="entry name" value="metH"/>
    <property type="match status" value="1"/>
</dbReference>
<keyword evidence="17 21" id="KW-0170">Cobalt</keyword>
<dbReference type="SUPFAM" id="SSF52242">
    <property type="entry name" value="Cobalamin (vitamin B12)-binding domain"/>
    <property type="match status" value="1"/>
</dbReference>
<dbReference type="Pfam" id="PF02607">
    <property type="entry name" value="B12-binding_2"/>
    <property type="match status" value="1"/>
</dbReference>
<dbReference type="InterPro" id="IPR000489">
    <property type="entry name" value="Pterin-binding_dom"/>
</dbReference>
<accession>A0ABT4U2Y2</accession>
<dbReference type="Pfam" id="PF02310">
    <property type="entry name" value="B12-binding"/>
    <property type="match status" value="1"/>
</dbReference>
<comment type="similarity">
    <text evidence="5">Belongs to the vitamin-B12 dependent methionine synthase family.</text>
</comment>
<protein>
    <recommendedName>
        <fullName evidence="7 20">Methionine synthase</fullName>
        <ecNumber evidence="6 20">2.1.1.13</ecNumber>
    </recommendedName>
    <alternativeName>
        <fullName evidence="19 21">5-methyltetrahydrofolate--homocysteine methyltransferase</fullName>
    </alternativeName>
</protein>
<keyword evidence="15 21" id="KW-0862">Zinc</keyword>
<dbReference type="Gene3D" id="3.20.20.20">
    <property type="entry name" value="Dihydropteroate synthase-like"/>
    <property type="match status" value="1"/>
</dbReference>
<evidence type="ECO:0000259" key="25">
    <source>
        <dbReference type="PROSITE" id="PS50974"/>
    </source>
</evidence>
<feature type="binding site" evidence="22">
    <location>
        <position position="225"/>
    </location>
    <ligand>
        <name>Zn(2+)</name>
        <dbReference type="ChEBI" id="CHEBI:29105"/>
    </ligand>
</feature>
<feature type="domain" description="B12-binding N-terminal" evidence="27">
    <location>
        <begin position="629"/>
        <end position="722"/>
    </location>
</feature>
<dbReference type="PROSITE" id="PS51337">
    <property type="entry name" value="B12_BINDING_NTER"/>
    <property type="match status" value="1"/>
</dbReference>
<evidence type="ECO:0000256" key="9">
    <source>
        <dbReference type="ARBA" id="ARBA00022605"/>
    </source>
</evidence>
<organism evidence="28 29">
    <name type="scientific">Nocardiopsis endophytica</name>
    <dbReference type="NCBI Taxonomy" id="3018445"/>
    <lineage>
        <taxon>Bacteria</taxon>
        <taxon>Bacillati</taxon>
        <taxon>Actinomycetota</taxon>
        <taxon>Actinomycetes</taxon>
        <taxon>Streptosporangiales</taxon>
        <taxon>Nocardiopsidaceae</taxon>
        <taxon>Nocardiopsis</taxon>
    </lineage>
</organism>
<evidence type="ECO:0000256" key="5">
    <source>
        <dbReference type="ARBA" id="ARBA00010398"/>
    </source>
</evidence>
<dbReference type="SUPFAM" id="SSF82282">
    <property type="entry name" value="Homocysteine S-methyltransferase"/>
    <property type="match status" value="1"/>
</dbReference>
<dbReference type="RefSeq" id="WP_270685770.1">
    <property type="nucleotide sequence ID" value="NZ_JAQFWQ010000027.1"/>
</dbReference>
<keyword evidence="16 21" id="KW-0486">Methionine biosynthesis</keyword>
<keyword evidence="10 21" id="KW-0846">Cobalamin</keyword>
<sequence length="1157" mass="126714">MSSRLSFRDALARRVIVADGAMGTMLQGHDLGLDDFEGHEGCNEILNVTRPDVVRSTHEGFFDVGVDCVETNTFGANFGNLGEYDIVDRTYELAEAGARIAREVADEYSTADHPRYVLGSVGPGTKLPSLGHAPFALLRDYYEQCHRGLIEGGADAILIETCQDLLQTKAAVIAAMRARRALGSDITVIAQVTIETTGTMLMGSEIGAAVTALEPLGIDMIGLNCATGPAEMSEHLRYLSQHATVPISCMPNAGLPELGADGAVYPLQPSELADAHDGFTTEFGLSMAGGCCGTTPEHLRQVVERVQGRGVKDRKPVSHPSAASLYQSVPFRQDASYLAVGERTNANGSKKFREAMIEERYDDCVEIAREQISDGAHLLDLNVDYVGRDGSQDMRELASRLATASTLPLMLDSTEPGVLEAGLELVGGRAVINSVNYEDGDGPDSRFARIMRLVKEHGAAVVGLCIDEDGQARTADWKVRVASRLIDDLVDNWGMRVGDIVIDCLTFPITTGQEETRRDGIETLEAIKELKRRYPDVQTTLGLSNLSFGLNPAGRIVLNSVYLAEAVEAGLDSAIVHASKILPMNQIPEEQRKAALDLIYDRREGDFDPLAAFMELFEGVDAKEMKASRAEALAALPLWERLQRRIIDGEQVGMEDDLTAALAEKKALDIVNDDLLAGMKVVGDLFGSGQMQLPFVLKSAEVMKAAVAFLEPHMEKAEDDDGKGRIVLATVKGDVHDIGKNLVDIILSNNGYDVVNIGIKQPVSAILEAAEENRADMIGMSGLLVKSTVIMKENLEEMNSRGISEKFPVLLGGAALTRSFVEEDLAELYRGEVRYAKDAFEGLRLMDAFMAVKRGEEGAELPALRTRRVKGGAKLKVTAPEDMPARSDVATDNPVPVPPFWGDRISKGIPLADYTAYLDERATFMGQWGLKGSRGKEGPSYEELVETEGRPRMRMWLDRIQTEGWLEAAVVYGHFPCYSEGDDLVVLDEDGGERTRFTFPRQRRDRHLCLSDFFRPKESGETDVVSFQVVTVGGGISKATQALFEKDAYRDYLELHGLSVQLTEALAEYWHTRIRSELGFAGEDPADIEQFFKLGYRGARFSLGYGACPDLEDRAKIMKLLEPERVGVTLSEEFQLVPEQATDAIVIHHPEAKYFNV</sequence>
<evidence type="ECO:0000256" key="2">
    <source>
        <dbReference type="ARBA" id="ARBA00001947"/>
    </source>
</evidence>
<dbReference type="CDD" id="cd00740">
    <property type="entry name" value="MeTr"/>
    <property type="match status" value="1"/>
</dbReference>
<dbReference type="InterPro" id="IPR033706">
    <property type="entry name" value="Met_synthase_B12-bd"/>
</dbReference>
<dbReference type="InterPro" id="IPR050554">
    <property type="entry name" value="Met_Synthase/Corrinoid"/>
</dbReference>
<dbReference type="PROSITE" id="PS50972">
    <property type="entry name" value="PTERIN_BINDING"/>
    <property type="match status" value="1"/>
</dbReference>
<evidence type="ECO:0000256" key="7">
    <source>
        <dbReference type="ARBA" id="ARBA00013998"/>
    </source>
</evidence>
<dbReference type="InterPro" id="IPR011005">
    <property type="entry name" value="Dihydropteroate_synth-like_sf"/>
</dbReference>
<evidence type="ECO:0000256" key="18">
    <source>
        <dbReference type="ARBA" id="ARBA00025552"/>
    </source>
</evidence>
<evidence type="ECO:0000256" key="15">
    <source>
        <dbReference type="ARBA" id="ARBA00022833"/>
    </source>
</evidence>
<dbReference type="SUPFAM" id="SSF47644">
    <property type="entry name" value="Methionine synthase domain"/>
    <property type="match status" value="1"/>
</dbReference>
<keyword evidence="14" id="KW-0677">Repeat</keyword>
<dbReference type="InterPro" id="IPR003726">
    <property type="entry name" value="HCY_dom"/>
</dbReference>
<evidence type="ECO:0000256" key="8">
    <source>
        <dbReference type="ARBA" id="ARBA00022603"/>
    </source>
</evidence>
<dbReference type="SMART" id="SM01018">
    <property type="entry name" value="B12-binding_2"/>
    <property type="match status" value="1"/>
</dbReference>
<reference evidence="28 29" key="1">
    <citation type="submission" date="2023-01" db="EMBL/GenBank/DDBJ databases">
        <title>Draft genome sequence of Nocardiopsis sp. RSe5-2 isolated from halophytes.</title>
        <authorList>
            <person name="Duangmal K."/>
            <person name="Chantavorakit T."/>
        </authorList>
    </citation>
    <scope>NUCLEOTIDE SEQUENCE [LARGE SCALE GENOMIC DNA]</scope>
    <source>
        <strain evidence="28 29">RSe5-2</strain>
    </source>
</reference>
<dbReference type="CDD" id="cd02069">
    <property type="entry name" value="methionine_synthase_B12_BD"/>
    <property type="match status" value="1"/>
</dbReference>
<dbReference type="InterPro" id="IPR006158">
    <property type="entry name" value="Cobalamin-bd"/>
</dbReference>
<evidence type="ECO:0000256" key="3">
    <source>
        <dbReference type="ARBA" id="ARBA00001956"/>
    </source>
</evidence>
<evidence type="ECO:0000313" key="29">
    <source>
        <dbReference type="Proteomes" id="UP001527866"/>
    </source>
</evidence>
<dbReference type="InterPro" id="IPR036594">
    <property type="entry name" value="Meth_synthase_dom"/>
</dbReference>
<evidence type="ECO:0000256" key="6">
    <source>
        <dbReference type="ARBA" id="ARBA00012032"/>
    </source>
</evidence>
<evidence type="ECO:0000256" key="14">
    <source>
        <dbReference type="ARBA" id="ARBA00022737"/>
    </source>
</evidence>
<dbReference type="Proteomes" id="UP001527866">
    <property type="component" value="Unassembled WGS sequence"/>
</dbReference>
<feature type="domain" description="AdoMet activation" evidence="25">
    <location>
        <begin position="872"/>
        <end position="1157"/>
    </location>
</feature>
<dbReference type="InterPro" id="IPR011822">
    <property type="entry name" value="MetH"/>
</dbReference>
<dbReference type="PROSITE" id="PS50974">
    <property type="entry name" value="ADOMET_ACTIVATION"/>
    <property type="match status" value="1"/>
</dbReference>
<dbReference type="PANTHER" id="PTHR45833:SF1">
    <property type="entry name" value="METHIONINE SYNTHASE"/>
    <property type="match status" value="1"/>
</dbReference>
<evidence type="ECO:0000256" key="4">
    <source>
        <dbReference type="ARBA" id="ARBA00005178"/>
    </source>
</evidence>
<dbReference type="GO" id="GO:0008705">
    <property type="term" value="F:methionine synthase activity"/>
    <property type="evidence" value="ECO:0007669"/>
    <property type="project" value="UniProtKB-EC"/>
</dbReference>
<feature type="domain" description="Hcy-binding" evidence="23">
    <location>
        <begin position="4"/>
        <end position="306"/>
    </location>
</feature>
<dbReference type="InterPro" id="IPR037010">
    <property type="entry name" value="VitB12-dep_Met_synth_activ_sf"/>
</dbReference>
<dbReference type="PIRSF" id="PIRSF000381">
    <property type="entry name" value="MetH"/>
    <property type="match status" value="1"/>
</dbReference>
<evidence type="ECO:0000259" key="24">
    <source>
        <dbReference type="PROSITE" id="PS50972"/>
    </source>
</evidence>
<proteinExistence type="inferred from homology"/>
<evidence type="ECO:0000259" key="27">
    <source>
        <dbReference type="PROSITE" id="PS51337"/>
    </source>
</evidence>
<keyword evidence="13 21" id="KW-0479">Metal-binding</keyword>
<dbReference type="InterPro" id="IPR036724">
    <property type="entry name" value="Cobalamin-bd_sf"/>
</dbReference>
<dbReference type="PROSITE" id="PS50970">
    <property type="entry name" value="HCY"/>
    <property type="match status" value="1"/>
</dbReference>
<comment type="caution">
    <text evidence="28">The sequence shown here is derived from an EMBL/GenBank/DDBJ whole genome shotgun (WGS) entry which is preliminary data.</text>
</comment>
<dbReference type="Gene3D" id="3.20.20.330">
    <property type="entry name" value="Homocysteine-binding-like domain"/>
    <property type="match status" value="1"/>
</dbReference>
<dbReference type="Pfam" id="PF02574">
    <property type="entry name" value="S-methyl_trans"/>
    <property type="match status" value="1"/>
</dbReference>
<dbReference type="Gene3D" id="3.10.196.10">
    <property type="entry name" value="Vitamin B12-dependent methionine synthase, activation domain"/>
    <property type="match status" value="1"/>
</dbReference>
<dbReference type="Pfam" id="PF02965">
    <property type="entry name" value="Met_synt_B12"/>
    <property type="match status" value="1"/>
</dbReference>
<dbReference type="SUPFAM" id="SSF56507">
    <property type="entry name" value="Methionine synthase activation domain-like"/>
    <property type="match status" value="1"/>
</dbReference>
<comment type="function">
    <text evidence="18 21">Catalyzes the transfer of a methyl group from methyl-cobalamin to homocysteine, yielding enzyme-bound cob(I)alamin and methionine. Subsequently, remethylates the cofactor using methyltetrahydrofolate.</text>
</comment>
<dbReference type="GO" id="GO:0032259">
    <property type="term" value="P:methylation"/>
    <property type="evidence" value="ECO:0007669"/>
    <property type="project" value="UniProtKB-KW"/>
</dbReference>
<keyword evidence="12 21" id="KW-0949">S-adenosyl-L-methionine</keyword>
<evidence type="ECO:0000256" key="10">
    <source>
        <dbReference type="ARBA" id="ARBA00022628"/>
    </source>
</evidence>